<keyword evidence="2" id="KW-0808">Transferase</keyword>
<dbReference type="Proteomes" id="UP000515344">
    <property type="component" value="Chromosome"/>
</dbReference>
<gene>
    <name evidence="2" type="ORF">H4075_02010</name>
</gene>
<dbReference type="SUPFAM" id="SSF53335">
    <property type="entry name" value="S-adenosyl-L-methionine-dependent methyltransferases"/>
    <property type="match status" value="1"/>
</dbReference>
<organism evidence="2 3">
    <name type="scientific">Lacibacter sediminis</name>
    <dbReference type="NCBI Taxonomy" id="2760713"/>
    <lineage>
        <taxon>Bacteria</taxon>
        <taxon>Pseudomonadati</taxon>
        <taxon>Bacteroidota</taxon>
        <taxon>Chitinophagia</taxon>
        <taxon>Chitinophagales</taxon>
        <taxon>Chitinophagaceae</taxon>
        <taxon>Lacibacter</taxon>
    </lineage>
</organism>
<keyword evidence="2" id="KW-0489">Methyltransferase</keyword>
<accession>A0A7G5XHN8</accession>
<dbReference type="PANTHER" id="PTHR36973">
    <property type="entry name" value="SLL1456 PROTEIN-RELATED"/>
    <property type="match status" value="1"/>
</dbReference>
<dbReference type="NCBIfam" id="TIGR01444">
    <property type="entry name" value="fkbM_fam"/>
    <property type="match status" value="1"/>
</dbReference>
<name>A0A7G5XHN8_9BACT</name>
<feature type="domain" description="Methyltransferase FkbM" evidence="1">
    <location>
        <begin position="46"/>
        <end position="210"/>
    </location>
</feature>
<dbReference type="GO" id="GO:0032259">
    <property type="term" value="P:methylation"/>
    <property type="evidence" value="ECO:0007669"/>
    <property type="project" value="UniProtKB-KW"/>
</dbReference>
<evidence type="ECO:0000313" key="2">
    <source>
        <dbReference type="EMBL" id="QNA44991.1"/>
    </source>
</evidence>
<dbReference type="RefSeq" id="WP_182803658.1">
    <property type="nucleotide sequence ID" value="NZ_CP060007.1"/>
</dbReference>
<dbReference type="Gene3D" id="3.40.50.150">
    <property type="entry name" value="Vaccinia Virus protein VP39"/>
    <property type="match status" value="1"/>
</dbReference>
<keyword evidence="3" id="KW-1185">Reference proteome</keyword>
<reference evidence="3" key="1">
    <citation type="submission" date="2020-08" db="EMBL/GenBank/DDBJ databases">
        <title>Lacibacter sp. S13-6-6 genome sequencing.</title>
        <authorList>
            <person name="Jin L."/>
        </authorList>
    </citation>
    <scope>NUCLEOTIDE SEQUENCE [LARGE SCALE GENOMIC DNA]</scope>
    <source>
        <strain evidence="3">S13-6-6</strain>
    </source>
</reference>
<evidence type="ECO:0000259" key="1">
    <source>
        <dbReference type="Pfam" id="PF05050"/>
    </source>
</evidence>
<dbReference type="EMBL" id="CP060007">
    <property type="protein sequence ID" value="QNA44991.1"/>
    <property type="molecule type" value="Genomic_DNA"/>
</dbReference>
<protein>
    <submittedName>
        <fullName evidence="2">FkbM family methyltransferase</fullName>
    </submittedName>
</protein>
<dbReference type="InterPro" id="IPR006342">
    <property type="entry name" value="FkbM_mtfrase"/>
</dbReference>
<proteinExistence type="predicted"/>
<dbReference type="PANTHER" id="PTHR36973:SF4">
    <property type="entry name" value="NODULATION PROTEIN"/>
    <property type="match status" value="1"/>
</dbReference>
<dbReference type="GO" id="GO:0008171">
    <property type="term" value="F:O-methyltransferase activity"/>
    <property type="evidence" value="ECO:0007669"/>
    <property type="project" value="TreeGrafter"/>
</dbReference>
<dbReference type="InterPro" id="IPR053188">
    <property type="entry name" value="FkbM_Methyltransferase"/>
</dbReference>
<dbReference type="AlphaFoldDB" id="A0A7G5XHN8"/>
<dbReference type="InterPro" id="IPR029063">
    <property type="entry name" value="SAM-dependent_MTases_sf"/>
</dbReference>
<dbReference type="KEGG" id="lacs:H4075_02010"/>
<evidence type="ECO:0000313" key="3">
    <source>
        <dbReference type="Proteomes" id="UP000515344"/>
    </source>
</evidence>
<dbReference type="Pfam" id="PF05050">
    <property type="entry name" value="Methyltransf_21"/>
    <property type="match status" value="1"/>
</dbReference>
<sequence>MNIVKKFIIRTTGYWMHKLSNLPVGADLFVDINHKINYPSLDVIFDVGANVGQTRTYFRFHLPDVRIYSFEPVQATFQQLKNSATGDVNCVLEHMALGDEAGEKAIRLFDSDFAVLNSLREDVMNNAANAREETIKIDTLDHYCSVHNIKKIDLLKIDTEGFEINVLKGAEQMLQGGHISFVYCETGFQQTNQRNTYFPVLTEHLALHGYYFFGLYNTDFHDWKRGNHLANALYIHQSVFPS</sequence>